<comment type="caution">
    <text evidence="1">The sequence shown here is derived from an EMBL/GenBank/DDBJ whole genome shotgun (WGS) entry which is preliminary data.</text>
</comment>
<proteinExistence type="predicted"/>
<protein>
    <submittedName>
        <fullName evidence="1">Uncharacterized protein</fullName>
    </submittedName>
</protein>
<evidence type="ECO:0000313" key="2">
    <source>
        <dbReference type="Proteomes" id="UP000556436"/>
    </source>
</evidence>
<accession>A0A7W7LE45</accession>
<keyword evidence="2" id="KW-1185">Reference proteome</keyword>
<name>A0A7W7LE45_STRNE</name>
<evidence type="ECO:0000313" key="1">
    <source>
        <dbReference type="EMBL" id="MBB4888533.1"/>
    </source>
</evidence>
<reference evidence="1 2" key="1">
    <citation type="submission" date="2020-08" db="EMBL/GenBank/DDBJ databases">
        <title>Genomic Encyclopedia of Type Strains, Phase III (KMG-III): the genomes of soil and plant-associated and newly described type strains.</title>
        <authorList>
            <person name="Whitman W."/>
        </authorList>
    </citation>
    <scope>NUCLEOTIDE SEQUENCE [LARGE SCALE GENOMIC DNA]</scope>
    <source>
        <strain evidence="1 2">CECT 3265</strain>
    </source>
</reference>
<dbReference type="Proteomes" id="UP000556436">
    <property type="component" value="Unassembled WGS sequence"/>
</dbReference>
<sequence length="67" mass="7187">MATSRADALAIKAEIVAADAPAKTWHFQTFATLEEAVIFVNSEPPQAAGEFGISNRSDGQVDAIYYL</sequence>
<dbReference type="EMBL" id="JACHJG010000010">
    <property type="protein sequence ID" value="MBB4888533.1"/>
    <property type="molecule type" value="Genomic_DNA"/>
</dbReference>
<organism evidence="1 2">
    <name type="scientific">Streptomyces netropsis</name>
    <name type="common">Streptoverticillium netropsis</name>
    <dbReference type="NCBI Taxonomy" id="55404"/>
    <lineage>
        <taxon>Bacteria</taxon>
        <taxon>Bacillati</taxon>
        <taxon>Actinomycetota</taxon>
        <taxon>Actinomycetes</taxon>
        <taxon>Kitasatosporales</taxon>
        <taxon>Streptomycetaceae</taxon>
        <taxon>Streptomyces</taxon>
    </lineage>
</organism>
<dbReference type="AlphaFoldDB" id="A0A7W7LE45"/>
<dbReference type="RefSeq" id="WP_184736227.1">
    <property type="nucleotide sequence ID" value="NZ_BMRW01000003.1"/>
</dbReference>
<gene>
    <name evidence="1" type="ORF">FHS38_004604</name>
</gene>